<keyword evidence="1" id="KW-1133">Transmembrane helix</keyword>
<sequence length="364" mass="40094">MDALRGLLLVLMTLTHLPTRLNAYSSQPFGFVSAAEGFVFLSAFLVGGAHAQAWDTPGRLWRSLRGRALKVYTHHVGLLLFAFSVIGTVGWVAHRPAVVNLLDFYHQQPVTALWSSLALLYCPPLLDILPLYVVLLALTPLLLLAAREAGWAKVVCLSALVWLWAQLGLKQMLYGGLGKVAWVPVKMGHSGAFDLFAWQFLWVLGVWRGSLRGRGHVSRWTGSGVLLGGAWALVLLFLLARYEGPPFTFLVDHPELLDKWTLGPLRLVNFLALALVADRGAPQVYRWLRPRVLVLLGSASLPVFSAHLVLCLLSLTLINENEAPLDSLEELVVLVVTFASMVLVALRHQRRGSASSLVATHRSR</sequence>
<name>A0ABX7NI53_9BACT</name>
<gene>
    <name evidence="2" type="primary">opgC</name>
    <name evidence="2" type="ORF">JY572_38325</name>
</gene>
<dbReference type="InterPro" id="IPR014550">
    <property type="entry name" value="UCP028704_OpgC"/>
</dbReference>
<dbReference type="Proteomes" id="UP000663090">
    <property type="component" value="Chromosome"/>
</dbReference>
<feature type="transmembrane region" description="Helical" evidence="1">
    <location>
        <begin position="150"/>
        <end position="167"/>
    </location>
</feature>
<dbReference type="Pfam" id="PF10129">
    <property type="entry name" value="OpgC_C"/>
    <property type="match status" value="1"/>
</dbReference>
<dbReference type="EMBL" id="CP071091">
    <property type="protein sequence ID" value="QSQ18555.1"/>
    <property type="molecule type" value="Genomic_DNA"/>
</dbReference>
<feature type="transmembrane region" description="Helical" evidence="1">
    <location>
        <begin position="260"/>
        <end position="281"/>
    </location>
</feature>
<evidence type="ECO:0000313" key="2">
    <source>
        <dbReference type="EMBL" id="QSQ18555.1"/>
    </source>
</evidence>
<organism evidence="2 3">
    <name type="scientific">Myxococcus landrumensis</name>
    <dbReference type="NCBI Taxonomy" id="2813577"/>
    <lineage>
        <taxon>Bacteria</taxon>
        <taxon>Pseudomonadati</taxon>
        <taxon>Myxococcota</taxon>
        <taxon>Myxococcia</taxon>
        <taxon>Myxococcales</taxon>
        <taxon>Cystobacterineae</taxon>
        <taxon>Myxococcaceae</taxon>
        <taxon>Myxococcus</taxon>
    </lineage>
</organism>
<feature type="transmembrane region" description="Helical" evidence="1">
    <location>
        <begin position="113"/>
        <end position="138"/>
    </location>
</feature>
<feature type="transmembrane region" description="Helical" evidence="1">
    <location>
        <begin position="219"/>
        <end position="240"/>
    </location>
</feature>
<feature type="transmembrane region" description="Helical" evidence="1">
    <location>
        <begin position="293"/>
        <end position="318"/>
    </location>
</feature>
<feature type="transmembrane region" description="Helical" evidence="1">
    <location>
        <begin position="330"/>
        <end position="346"/>
    </location>
</feature>
<accession>A0ABX7NI53</accession>
<evidence type="ECO:0000313" key="3">
    <source>
        <dbReference type="Proteomes" id="UP000663090"/>
    </source>
</evidence>
<proteinExistence type="predicted"/>
<evidence type="ECO:0000256" key="1">
    <source>
        <dbReference type="SAM" id="Phobius"/>
    </source>
</evidence>
<protein>
    <submittedName>
        <fullName evidence="2">OpgC domain-containing protein</fullName>
    </submittedName>
</protein>
<keyword evidence="1" id="KW-0812">Transmembrane</keyword>
<keyword evidence="1" id="KW-0472">Membrane</keyword>
<feature type="transmembrane region" description="Helical" evidence="1">
    <location>
        <begin position="33"/>
        <end position="51"/>
    </location>
</feature>
<dbReference type="PANTHER" id="PTHR38592">
    <property type="entry name" value="BLL4819 PROTEIN"/>
    <property type="match status" value="1"/>
</dbReference>
<keyword evidence="3" id="KW-1185">Reference proteome</keyword>
<feature type="transmembrane region" description="Helical" evidence="1">
    <location>
        <begin position="187"/>
        <end position="207"/>
    </location>
</feature>
<reference evidence="2 3" key="1">
    <citation type="submission" date="2021-02" db="EMBL/GenBank/DDBJ databases">
        <title>De Novo genome assembly of isolated myxobacteria.</title>
        <authorList>
            <person name="Stevens D.C."/>
        </authorList>
    </citation>
    <scope>NUCLEOTIDE SEQUENCE [LARGE SCALE GENOMIC DNA]</scope>
    <source>
        <strain evidence="2 3">SCHIC003</strain>
    </source>
</reference>
<feature type="transmembrane region" description="Helical" evidence="1">
    <location>
        <begin position="72"/>
        <end position="93"/>
    </location>
</feature>
<dbReference type="PIRSF" id="PIRSF028704">
    <property type="entry name" value="UPC028704"/>
    <property type="match status" value="1"/>
</dbReference>
<dbReference type="PANTHER" id="PTHR38592:SF3">
    <property type="entry name" value="BLL4819 PROTEIN"/>
    <property type="match status" value="1"/>
</dbReference>